<accession>A0A0G0NED6</accession>
<organism evidence="1 2">
    <name type="scientific">Candidatus Woesebacteria bacterium GW2011_GWB1_38_8</name>
    <dbReference type="NCBI Taxonomy" id="1618570"/>
    <lineage>
        <taxon>Bacteria</taxon>
        <taxon>Candidatus Woeseibacteriota</taxon>
    </lineage>
</organism>
<protein>
    <submittedName>
        <fullName evidence="1">Uncharacterized protein</fullName>
    </submittedName>
</protein>
<reference evidence="1 2" key="1">
    <citation type="journal article" date="2015" name="Nature">
        <title>rRNA introns, odd ribosomes, and small enigmatic genomes across a large radiation of phyla.</title>
        <authorList>
            <person name="Brown C.T."/>
            <person name="Hug L.A."/>
            <person name="Thomas B.C."/>
            <person name="Sharon I."/>
            <person name="Castelle C.J."/>
            <person name="Singh A."/>
            <person name="Wilkins M.J."/>
            <person name="Williams K.H."/>
            <person name="Banfield J.F."/>
        </authorList>
    </citation>
    <scope>NUCLEOTIDE SEQUENCE [LARGE SCALE GENOMIC DNA]</scope>
</reference>
<dbReference type="EMBL" id="LBVL01000020">
    <property type="protein sequence ID" value="KKQ84254.1"/>
    <property type="molecule type" value="Genomic_DNA"/>
</dbReference>
<evidence type="ECO:0000313" key="1">
    <source>
        <dbReference type="EMBL" id="KKQ84254.1"/>
    </source>
</evidence>
<comment type="caution">
    <text evidence="1">The sequence shown here is derived from an EMBL/GenBank/DDBJ whole genome shotgun (WGS) entry which is preliminary data.</text>
</comment>
<evidence type="ECO:0000313" key="2">
    <source>
        <dbReference type="Proteomes" id="UP000034081"/>
    </source>
</evidence>
<sequence>MSAEAIPAIDTKAEEARIFGQKGIVTIEETLSQPDLELLGIFPDVKLDSKLPQEYWTDDCPADGQKPLLGLCSIDGNPRVILAVKAGGYCYKREAKEIGPGIYVIGYGNGVDGDGNDLPSGDECEGYPLHEVNGGTPYPNYPDVTAQPTDVPPELKAKWQAQQATIIAPNTPLPPNEQDPIFTNIKLATGALNTFDNSLWEQGYRNKGLEDLVKLRQKVNESGKPVENAWEIELGNGGPEYSIEIYPNEESQNPDQWIIELDSGGLQMHVNFLGKQQTLFIDNINWQGRTLGLALRWNPEMQALLYEGSFFAESGASSLNEEPGLNSDYSALEIVSDNEDQAKSVPGAGGMCPSVAIPLTLPAAAIVYKGIKTIEKKRQKKAEKKRT</sequence>
<dbReference type="AlphaFoldDB" id="A0A0G0NED6"/>
<dbReference type="Proteomes" id="UP000034081">
    <property type="component" value="Unassembled WGS sequence"/>
</dbReference>
<proteinExistence type="predicted"/>
<name>A0A0G0NED6_9BACT</name>
<gene>
    <name evidence="1" type="ORF">UT08_C0020G0003</name>
</gene>